<name>A0A098S8I5_9BACT</name>
<sequence>MTDQCIRDLERGFDNLDKMPACELYDLITELLYLPGLKEQSGMVTNKTYLVTALITDLTAKAILKAHYEGIEYEEKRRAREEISKNR</sequence>
<accession>A0A098S8I5</accession>
<dbReference type="RefSeq" id="WP_044219132.1">
    <property type="nucleotide sequence ID" value="NZ_JBKAGJ010000028.1"/>
</dbReference>
<reference evidence="1 2" key="1">
    <citation type="journal article" date="2014" name="Int. J. Syst. Evol. Microbiol.">
        <title>Phaeodactylibacter xiamenensis gen. nov., sp. nov., a member of the family Saprospiraceae isolated from the marine alga Phaeodactylum tricornutum.</title>
        <authorList>
            <person name="Chen Z.Jr."/>
            <person name="Lei X."/>
            <person name="Lai Q."/>
            <person name="Li Y."/>
            <person name="Zhang B."/>
            <person name="Zhang J."/>
            <person name="Zhang H."/>
            <person name="Yang L."/>
            <person name="Zheng W."/>
            <person name="Tian Y."/>
            <person name="Yu Z."/>
            <person name="Xu H.Jr."/>
            <person name="Zheng T."/>
        </authorList>
    </citation>
    <scope>NUCLEOTIDE SEQUENCE [LARGE SCALE GENOMIC DNA]</scope>
    <source>
        <strain evidence="1 2">KD52</strain>
    </source>
</reference>
<dbReference type="AlphaFoldDB" id="A0A098S8I5"/>
<organism evidence="1 2">
    <name type="scientific">Phaeodactylibacter xiamenensis</name>
    <dbReference type="NCBI Taxonomy" id="1524460"/>
    <lineage>
        <taxon>Bacteria</taxon>
        <taxon>Pseudomonadati</taxon>
        <taxon>Bacteroidota</taxon>
        <taxon>Saprospiria</taxon>
        <taxon>Saprospirales</taxon>
        <taxon>Haliscomenobacteraceae</taxon>
        <taxon>Phaeodactylibacter</taxon>
    </lineage>
</organism>
<keyword evidence="2" id="KW-1185">Reference proteome</keyword>
<evidence type="ECO:0000313" key="1">
    <source>
        <dbReference type="EMBL" id="KGE88431.1"/>
    </source>
</evidence>
<evidence type="ECO:0000313" key="2">
    <source>
        <dbReference type="Proteomes" id="UP000029736"/>
    </source>
</evidence>
<protein>
    <submittedName>
        <fullName evidence="1">Uncharacterized protein</fullName>
    </submittedName>
</protein>
<dbReference type="EMBL" id="JPOS01000019">
    <property type="protein sequence ID" value="KGE88431.1"/>
    <property type="molecule type" value="Genomic_DNA"/>
</dbReference>
<dbReference type="Proteomes" id="UP000029736">
    <property type="component" value="Unassembled WGS sequence"/>
</dbReference>
<comment type="caution">
    <text evidence="1">The sequence shown here is derived from an EMBL/GenBank/DDBJ whole genome shotgun (WGS) entry which is preliminary data.</text>
</comment>
<proteinExistence type="predicted"/>
<gene>
    <name evidence="1" type="ORF">IX84_09640</name>
</gene>
<dbReference type="OrthoDB" id="9862915at2"/>